<dbReference type="OrthoDB" id="1820553at2"/>
<gene>
    <name evidence="2" type="ORF">SAMN02910265_01022</name>
</gene>
<evidence type="ECO:0000313" key="3">
    <source>
        <dbReference type="Proteomes" id="UP000183190"/>
    </source>
</evidence>
<dbReference type="Proteomes" id="UP000183190">
    <property type="component" value="Unassembled WGS sequence"/>
</dbReference>
<sequence>MLWKKKDEDWRYIGNNAGESEEEAQTKLFTDPDYVKSIFQPFLEEDEQILWCMGGGKANTKNPIETMKSKYAIASIVIKAMVVIGILLTLFGKSRTAFINFLMFLPALLLYEFFPIIMILLVAGLIIWFFVSGKKGMNFAITDRRVVVFGCGQWIEAKFDDIVVTSVSMTKGNKGRIEISLTEAVDEIILWNIDDPYRVKYLLDKAIEDHLAKQF</sequence>
<reference evidence="2 3" key="1">
    <citation type="submission" date="2016-10" db="EMBL/GenBank/DDBJ databases">
        <authorList>
            <person name="de Groot N.N."/>
        </authorList>
    </citation>
    <scope>NUCLEOTIDE SEQUENCE [LARGE SCALE GENOMIC DNA]</scope>
    <source>
        <strain evidence="2 3">YAD2003</strain>
    </source>
</reference>
<dbReference type="EMBL" id="FNWV01000003">
    <property type="protein sequence ID" value="SEH50247.1"/>
    <property type="molecule type" value="Genomic_DNA"/>
</dbReference>
<name>A0A1H6IMI2_RUMFL</name>
<keyword evidence="1" id="KW-0472">Membrane</keyword>
<protein>
    <submittedName>
        <fullName evidence="2">Uncharacterized protein</fullName>
    </submittedName>
</protein>
<proteinExistence type="predicted"/>
<accession>A0A1H6IMI2</accession>
<evidence type="ECO:0000313" key="2">
    <source>
        <dbReference type="EMBL" id="SEH50247.1"/>
    </source>
</evidence>
<dbReference type="AlphaFoldDB" id="A0A1H6IMI2"/>
<organism evidence="2 3">
    <name type="scientific">Ruminococcus flavefaciens</name>
    <dbReference type="NCBI Taxonomy" id="1265"/>
    <lineage>
        <taxon>Bacteria</taxon>
        <taxon>Bacillati</taxon>
        <taxon>Bacillota</taxon>
        <taxon>Clostridia</taxon>
        <taxon>Eubacteriales</taxon>
        <taxon>Oscillospiraceae</taxon>
        <taxon>Ruminococcus</taxon>
    </lineage>
</organism>
<feature type="transmembrane region" description="Helical" evidence="1">
    <location>
        <begin position="98"/>
        <end position="131"/>
    </location>
</feature>
<keyword evidence="1" id="KW-1133">Transmembrane helix</keyword>
<keyword evidence="1" id="KW-0812">Transmembrane</keyword>
<feature type="transmembrane region" description="Helical" evidence="1">
    <location>
        <begin position="71"/>
        <end position="92"/>
    </location>
</feature>
<evidence type="ECO:0000256" key="1">
    <source>
        <dbReference type="SAM" id="Phobius"/>
    </source>
</evidence>